<sequence>MGSTASTVAITSSVLCLRLLTCIRPSRLPQTNTRPPGPTKPSSPERTKACSVTARPSGCRGCILNTLFDRPWRPQ</sequence>
<evidence type="ECO:0000256" key="1">
    <source>
        <dbReference type="SAM" id="MobiDB-lite"/>
    </source>
</evidence>
<dbReference type="EMBL" id="GIFC01001266">
    <property type="protein sequence ID" value="MXU83349.1"/>
    <property type="molecule type" value="Transcribed_RNA"/>
</dbReference>
<feature type="chain" id="PRO_5025556074" evidence="2">
    <location>
        <begin position="23"/>
        <end position="75"/>
    </location>
</feature>
<reference evidence="3" key="1">
    <citation type="submission" date="2019-12" db="EMBL/GenBank/DDBJ databases">
        <title>An insight into the sialome of adult female Ixodes ricinus ticks feeding for 6 days.</title>
        <authorList>
            <person name="Perner J."/>
            <person name="Ribeiro J.M.C."/>
        </authorList>
    </citation>
    <scope>NUCLEOTIDE SEQUENCE</scope>
    <source>
        <strain evidence="3">Semi-engorged</strain>
        <tissue evidence="3">Salivary glands</tissue>
    </source>
</reference>
<protein>
    <submittedName>
        <fullName evidence="3">Putative secreted protein</fullName>
    </submittedName>
</protein>
<accession>A0A6B0TTP3</accession>
<evidence type="ECO:0000256" key="2">
    <source>
        <dbReference type="SAM" id="SignalP"/>
    </source>
</evidence>
<evidence type="ECO:0000313" key="3">
    <source>
        <dbReference type="EMBL" id="MXU83349.1"/>
    </source>
</evidence>
<name>A0A6B0TTP3_IXORI</name>
<dbReference type="AlphaFoldDB" id="A0A6B0TTP3"/>
<organism evidence="3">
    <name type="scientific">Ixodes ricinus</name>
    <name type="common">Common tick</name>
    <name type="synonym">Acarus ricinus</name>
    <dbReference type="NCBI Taxonomy" id="34613"/>
    <lineage>
        <taxon>Eukaryota</taxon>
        <taxon>Metazoa</taxon>
        <taxon>Ecdysozoa</taxon>
        <taxon>Arthropoda</taxon>
        <taxon>Chelicerata</taxon>
        <taxon>Arachnida</taxon>
        <taxon>Acari</taxon>
        <taxon>Parasitiformes</taxon>
        <taxon>Ixodida</taxon>
        <taxon>Ixodoidea</taxon>
        <taxon>Ixodidae</taxon>
        <taxon>Ixodinae</taxon>
        <taxon>Ixodes</taxon>
    </lineage>
</organism>
<feature type="signal peptide" evidence="2">
    <location>
        <begin position="1"/>
        <end position="22"/>
    </location>
</feature>
<proteinExistence type="predicted"/>
<feature type="region of interest" description="Disordered" evidence="1">
    <location>
        <begin position="27"/>
        <end position="49"/>
    </location>
</feature>
<keyword evidence="2" id="KW-0732">Signal</keyword>